<dbReference type="AlphaFoldDB" id="A0A379U3A3"/>
<name>A0A379U3A3_SALDZ</name>
<dbReference type="Proteomes" id="UP000254633">
    <property type="component" value="Unassembled WGS sequence"/>
</dbReference>
<reference evidence="1 2" key="1">
    <citation type="submission" date="2018-06" db="EMBL/GenBank/DDBJ databases">
        <authorList>
            <consortium name="Pathogen Informatics"/>
            <person name="Doyle S."/>
        </authorList>
    </citation>
    <scope>NUCLEOTIDE SEQUENCE [LARGE SCALE GENOMIC DNA]</scope>
    <source>
        <strain evidence="1 2">NCTC10060</strain>
    </source>
</reference>
<protein>
    <submittedName>
        <fullName evidence="1">Uncharacterized protein</fullName>
    </submittedName>
</protein>
<dbReference type="EMBL" id="UGXH01000003">
    <property type="protein sequence ID" value="SUG57317.1"/>
    <property type="molecule type" value="Genomic_DNA"/>
</dbReference>
<evidence type="ECO:0000313" key="1">
    <source>
        <dbReference type="EMBL" id="SUG57317.1"/>
    </source>
</evidence>
<sequence>MKDRFRTCTTRIIVDFYHLRSQYAERQLESLRRLSSEACDLCDRGDYHDGLLCFCFIKDEIGKVISSAHSSLAVSLSDMLMNTNFCISECMDKLLKARGDNYAAD</sequence>
<accession>A0A379U3A3</accession>
<organism evidence="1 2">
    <name type="scientific">Salmonella diarizonae</name>
    <dbReference type="NCBI Taxonomy" id="59204"/>
    <lineage>
        <taxon>Bacteria</taxon>
        <taxon>Pseudomonadati</taxon>
        <taxon>Pseudomonadota</taxon>
        <taxon>Gammaproteobacteria</taxon>
        <taxon>Enterobacterales</taxon>
        <taxon>Enterobacteriaceae</taxon>
        <taxon>Salmonella</taxon>
    </lineage>
</organism>
<gene>
    <name evidence="1" type="ORF">NCTC10060_04531</name>
</gene>
<proteinExistence type="predicted"/>
<evidence type="ECO:0000313" key="2">
    <source>
        <dbReference type="Proteomes" id="UP000254633"/>
    </source>
</evidence>
<dbReference type="RefSeq" id="WP_136058480.1">
    <property type="nucleotide sequence ID" value="NZ_DACWWF010000003.1"/>
</dbReference>